<dbReference type="GO" id="GO:0055085">
    <property type="term" value="P:transmembrane transport"/>
    <property type="evidence" value="ECO:0007669"/>
    <property type="project" value="InterPro"/>
</dbReference>
<keyword evidence="6 7" id="KW-0472">Membrane</keyword>
<dbReference type="InterPro" id="IPR000515">
    <property type="entry name" value="MetI-like"/>
</dbReference>
<reference evidence="10 11" key="1">
    <citation type="journal article" date="2010" name="Stand. Genomic Sci.">
        <title>Complete genome sequence of Thermaerobacter marianensis type strain (7p75a).</title>
        <authorList>
            <person name="Han C."/>
            <person name="Gu W."/>
            <person name="Zhang X."/>
            <person name="Lapidus A."/>
            <person name="Nolan M."/>
            <person name="Copeland A."/>
            <person name="Lucas S."/>
            <person name="Del Rio T.G."/>
            <person name="Tice H."/>
            <person name="Cheng J.F."/>
            <person name="Tapia R."/>
            <person name="Goodwin L."/>
            <person name="Pitluck S."/>
            <person name="Pagani I."/>
            <person name="Ivanova N."/>
            <person name="Mavromatis K."/>
            <person name="Mikhailova N."/>
            <person name="Pati A."/>
            <person name="Chen A."/>
            <person name="Palaniappan K."/>
            <person name="Land M."/>
            <person name="Hauser L."/>
            <person name="Chang Y.J."/>
            <person name="Jeffries C.D."/>
            <person name="Schneider S."/>
            <person name="Rohde M."/>
            <person name="Goker M."/>
            <person name="Pukall R."/>
            <person name="Woyke T."/>
            <person name="Bristow J."/>
            <person name="Eisen J.A."/>
            <person name="Markowitz V."/>
            <person name="Hugenholtz P."/>
            <person name="Kyrpides N.C."/>
            <person name="Klenk H.P."/>
            <person name="Detter J.C."/>
        </authorList>
    </citation>
    <scope>NUCLEOTIDE SEQUENCE [LARGE SCALE GENOMIC DNA]</scope>
    <source>
        <strain evidence="11">ATCC 700841 / DSM 12885 / JCM 10246 / 7p75a</strain>
    </source>
</reference>
<dbReference type="AlphaFoldDB" id="E6SGX5"/>
<evidence type="ECO:0000256" key="7">
    <source>
        <dbReference type="RuleBase" id="RU363032"/>
    </source>
</evidence>
<dbReference type="HOGENOM" id="CLU_046113_1_3_9"/>
<feature type="compositionally biased region" description="Basic and acidic residues" evidence="8">
    <location>
        <begin position="35"/>
        <end position="75"/>
    </location>
</feature>
<evidence type="ECO:0000256" key="3">
    <source>
        <dbReference type="ARBA" id="ARBA00022475"/>
    </source>
</evidence>
<dbReference type="Pfam" id="PF00528">
    <property type="entry name" value="BPD_transp_1"/>
    <property type="match status" value="1"/>
</dbReference>
<dbReference type="EMBL" id="CP002344">
    <property type="protein sequence ID" value="ADU50606.1"/>
    <property type="molecule type" value="Genomic_DNA"/>
</dbReference>
<dbReference type="GO" id="GO:0005886">
    <property type="term" value="C:plasma membrane"/>
    <property type="evidence" value="ECO:0007669"/>
    <property type="project" value="UniProtKB-SubCell"/>
</dbReference>
<keyword evidence="5 7" id="KW-1133">Transmembrane helix</keyword>
<name>E6SGX5_THEM7</name>
<keyword evidence="3" id="KW-1003">Cell membrane</keyword>
<dbReference type="GO" id="GO:0010438">
    <property type="term" value="P:cellular response to sulfur starvation"/>
    <property type="evidence" value="ECO:0007669"/>
    <property type="project" value="TreeGrafter"/>
</dbReference>
<evidence type="ECO:0000313" key="10">
    <source>
        <dbReference type="EMBL" id="ADU50606.1"/>
    </source>
</evidence>
<comment type="similarity">
    <text evidence="7">Belongs to the binding-protein-dependent transport system permease family.</text>
</comment>
<dbReference type="SUPFAM" id="SSF161098">
    <property type="entry name" value="MetI-like"/>
    <property type="match status" value="1"/>
</dbReference>
<proteinExistence type="inferred from homology"/>
<feature type="transmembrane region" description="Helical" evidence="7">
    <location>
        <begin position="203"/>
        <end position="223"/>
    </location>
</feature>
<accession>E6SGX5</accession>
<feature type="transmembrane region" description="Helical" evidence="7">
    <location>
        <begin position="272"/>
        <end position="303"/>
    </location>
</feature>
<keyword evidence="4 7" id="KW-0812">Transmembrane</keyword>
<dbReference type="Proteomes" id="UP000008915">
    <property type="component" value="Chromosome"/>
</dbReference>
<protein>
    <submittedName>
        <fullName evidence="10">Binding-protein-dependent transport systems inner membrane component</fullName>
    </submittedName>
</protein>
<evidence type="ECO:0000256" key="6">
    <source>
        <dbReference type="ARBA" id="ARBA00023136"/>
    </source>
</evidence>
<gene>
    <name evidence="10" type="ordered locus">Tmar_0485</name>
</gene>
<feature type="transmembrane region" description="Helical" evidence="7">
    <location>
        <begin position="113"/>
        <end position="134"/>
    </location>
</feature>
<sequence>MNRWQHGNGGRGRRRGPGRLAPVLDGQAGGAPDGRAQDGRMPDSRRDGRASDGGLRDGRPHDGRPHDGRAHDGRPQADPPVTVLADEPGPRGRGTGAGLTWRRRRPVLGRERWLSILSPIAMLLIWEILVRLGWLDARFFPPPSRVAVRFADMVADGTLFHHLGISLMRVILGFAAGAVPAVAIGLTMGLFPWVRAVLEPVVAALYPIPKIALLPLLLMIFGVGETFKVVTIALGCFTLVLVNTVAGVVNIERIYVDVARNFGASRLDFYRTVAWPGALPMIFAGLKLGMGVSLLLIVAAEMIGARSGLGYLIWNSYQVWDMAAMYIGLVLMSFFGYVFTMALNELERVVLPWRPR</sequence>
<evidence type="ECO:0000256" key="2">
    <source>
        <dbReference type="ARBA" id="ARBA00022448"/>
    </source>
</evidence>
<dbReference type="InterPro" id="IPR035906">
    <property type="entry name" value="MetI-like_sf"/>
</dbReference>
<dbReference type="CDD" id="cd06261">
    <property type="entry name" value="TM_PBP2"/>
    <property type="match status" value="1"/>
</dbReference>
<comment type="subcellular location">
    <subcellularLocation>
        <location evidence="1 7">Cell membrane</location>
        <topology evidence="1 7">Multi-pass membrane protein</topology>
    </subcellularLocation>
</comment>
<dbReference type="PANTHER" id="PTHR30151:SF25">
    <property type="entry name" value="TAURINE TRANSPORT SYSTEM PERMEASE PROTEIN TAUC"/>
    <property type="match status" value="1"/>
</dbReference>
<feature type="region of interest" description="Disordered" evidence="8">
    <location>
        <begin position="1"/>
        <end position="98"/>
    </location>
</feature>
<feature type="transmembrane region" description="Helical" evidence="7">
    <location>
        <begin position="170"/>
        <end position="191"/>
    </location>
</feature>
<evidence type="ECO:0000256" key="1">
    <source>
        <dbReference type="ARBA" id="ARBA00004651"/>
    </source>
</evidence>
<evidence type="ECO:0000256" key="8">
    <source>
        <dbReference type="SAM" id="MobiDB-lite"/>
    </source>
</evidence>
<evidence type="ECO:0000256" key="5">
    <source>
        <dbReference type="ARBA" id="ARBA00022989"/>
    </source>
</evidence>
<feature type="transmembrane region" description="Helical" evidence="7">
    <location>
        <begin position="229"/>
        <end position="251"/>
    </location>
</feature>
<dbReference type="STRING" id="644966.Tmar_0485"/>
<evidence type="ECO:0000313" key="11">
    <source>
        <dbReference type="Proteomes" id="UP000008915"/>
    </source>
</evidence>
<dbReference type="KEGG" id="tmr:Tmar_0485"/>
<feature type="transmembrane region" description="Helical" evidence="7">
    <location>
        <begin position="323"/>
        <end position="346"/>
    </location>
</feature>
<dbReference type="PROSITE" id="PS50928">
    <property type="entry name" value="ABC_TM1"/>
    <property type="match status" value="1"/>
</dbReference>
<evidence type="ECO:0000259" key="9">
    <source>
        <dbReference type="PROSITE" id="PS50928"/>
    </source>
</evidence>
<reference evidence="11" key="2">
    <citation type="journal article" date="2010" name="Stand. Genomic Sci.">
        <title>Complete genome sequence of Thermaerobacter marianensis type strain (7p75aT).</title>
        <authorList>
            <person name="Han C."/>
            <person name="Gu W."/>
            <person name="Zhang X."/>
            <person name="Lapidus A."/>
            <person name="Nolan M."/>
            <person name="Copeland A."/>
            <person name="Lucas S."/>
            <person name="Glavina Del Rio T."/>
            <person name="Tice H."/>
            <person name="Cheng J."/>
            <person name="Tapia R."/>
            <person name="Goodwin L."/>
            <person name="Pitluck S."/>
            <person name="Pagani I."/>
            <person name="Ivanova N."/>
            <person name="Mavromatis K."/>
            <person name="Mikhailova N."/>
            <person name="Pati A."/>
            <person name="Chen A."/>
            <person name="Palaniappan K."/>
            <person name="Land M."/>
            <person name="Hauser L."/>
            <person name="Chang Y."/>
            <person name="Jeffries C."/>
            <person name="Schneider S."/>
            <person name="Rohde M."/>
            <person name="Goker M."/>
            <person name="Pukall R."/>
            <person name="Woyke T."/>
            <person name="Bristow J."/>
            <person name="Eisen J."/>
            <person name="Markowitz V."/>
            <person name="Hugenholtz P."/>
            <person name="Kyrpides N."/>
            <person name="Klenk H."/>
            <person name="Detter J."/>
        </authorList>
    </citation>
    <scope>NUCLEOTIDE SEQUENCE [LARGE SCALE GENOMIC DNA]</scope>
    <source>
        <strain evidence="11">ATCC 700841 / DSM 12885 / JCM 10246 / 7p75a</strain>
    </source>
</reference>
<evidence type="ECO:0000256" key="4">
    <source>
        <dbReference type="ARBA" id="ARBA00022692"/>
    </source>
</evidence>
<keyword evidence="2 7" id="KW-0813">Transport</keyword>
<feature type="domain" description="ABC transmembrane type-1" evidence="9">
    <location>
        <begin position="167"/>
        <end position="347"/>
    </location>
</feature>
<dbReference type="PANTHER" id="PTHR30151">
    <property type="entry name" value="ALKANE SULFONATE ABC TRANSPORTER-RELATED, MEMBRANE SUBUNIT"/>
    <property type="match status" value="1"/>
</dbReference>
<keyword evidence="11" id="KW-1185">Reference proteome</keyword>
<dbReference type="eggNOG" id="COG0600">
    <property type="taxonomic scope" value="Bacteria"/>
</dbReference>
<dbReference type="Gene3D" id="1.10.3720.10">
    <property type="entry name" value="MetI-like"/>
    <property type="match status" value="1"/>
</dbReference>
<dbReference type="RefSeq" id="WP_013494911.1">
    <property type="nucleotide sequence ID" value="NC_014831.1"/>
</dbReference>
<organism evidence="10 11">
    <name type="scientific">Thermaerobacter marianensis (strain ATCC 700841 / DSM 12885 / JCM 10246 / 7p75a)</name>
    <dbReference type="NCBI Taxonomy" id="644966"/>
    <lineage>
        <taxon>Bacteria</taxon>
        <taxon>Bacillati</taxon>
        <taxon>Bacillota</taxon>
        <taxon>Clostridia</taxon>
        <taxon>Eubacteriales</taxon>
        <taxon>Clostridiales Family XVII. Incertae Sedis</taxon>
        <taxon>Thermaerobacter</taxon>
    </lineage>
</organism>